<comment type="caution">
    <text evidence="1">The sequence shown here is derived from an EMBL/GenBank/DDBJ whole genome shotgun (WGS) entry which is preliminary data.</text>
</comment>
<reference evidence="1" key="1">
    <citation type="submission" date="2022-01" db="EMBL/GenBank/DDBJ databases">
        <authorList>
            <person name="Criscuolo A."/>
        </authorList>
    </citation>
    <scope>NUCLEOTIDE SEQUENCE</scope>
    <source>
        <strain evidence="1">CIP111893</strain>
    </source>
</reference>
<keyword evidence="2" id="KW-1185">Reference proteome</keyword>
<proteinExistence type="predicted"/>
<dbReference type="RefSeq" id="WP_236342671.1">
    <property type="nucleotide sequence ID" value="NZ_CAKMMF010000012.1"/>
</dbReference>
<protein>
    <submittedName>
        <fullName evidence="1">Uncharacterized protein</fullName>
    </submittedName>
</protein>
<evidence type="ECO:0000313" key="1">
    <source>
        <dbReference type="EMBL" id="CAH1206231.1"/>
    </source>
</evidence>
<evidence type="ECO:0000313" key="2">
    <source>
        <dbReference type="Proteomes" id="UP000838686"/>
    </source>
</evidence>
<sequence>MFVRFHGNYCSSFTKQPAGIFAVIYHLKRDGKLSDADSELYGNTLDWFEDNLPNPPLYDEQNNSIRAVTWFKDGERTEHMIERLKPFFEIAATYGVQIIKSVAEEPPGTIVYEDDYQIAVAAYPAAVNMKEAGFQ</sequence>
<name>A0ABN8GDB9_9BACL</name>
<organism evidence="1 2">
    <name type="scientific">Paenibacillus plantiphilus</name>
    <dbReference type="NCBI Taxonomy" id="2905650"/>
    <lineage>
        <taxon>Bacteria</taxon>
        <taxon>Bacillati</taxon>
        <taxon>Bacillota</taxon>
        <taxon>Bacilli</taxon>
        <taxon>Bacillales</taxon>
        <taxon>Paenibacillaceae</taxon>
        <taxon>Paenibacillus</taxon>
    </lineage>
</organism>
<accession>A0ABN8GDB9</accession>
<gene>
    <name evidence="1" type="ORF">PAECIP111893_02477</name>
</gene>
<dbReference type="EMBL" id="CAKMMF010000012">
    <property type="protein sequence ID" value="CAH1206231.1"/>
    <property type="molecule type" value="Genomic_DNA"/>
</dbReference>
<dbReference type="Proteomes" id="UP000838686">
    <property type="component" value="Unassembled WGS sequence"/>
</dbReference>